<reference evidence="1" key="1">
    <citation type="journal article" date="2021" name="Arch. Microbiol.">
        <title>Methyloradius palustris gen. nov., sp. nov., a methanol-oxidizing bacterium isolated from snow.</title>
        <authorList>
            <person name="Miyadera T."/>
            <person name="Kojima H."/>
            <person name="Fukui M."/>
        </authorList>
    </citation>
    <scope>NUCLEOTIDE SEQUENCE</scope>
    <source>
        <strain evidence="1">Zm11</strain>
    </source>
</reference>
<protein>
    <submittedName>
        <fullName evidence="1">Uncharacterized protein</fullName>
    </submittedName>
</protein>
<dbReference type="KEGG" id="mpau:ZMTM_00880"/>
<gene>
    <name evidence="1" type="ORF">ZMTM_00880</name>
</gene>
<evidence type="ECO:0000313" key="1">
    <source>
        <dbReference type="EMBL" id="BCM23829.1"/>
    </source>
</evidence>
<organism evidence="1 2">
    <name type="scientific">Methyloradius palustris</name>
    <dbReference type="NCBI Taxonomy" id="2778876"/>
    <lineage>
        <taxon>Bacteria</taxon>
        <taxon>Pseudomonadati</taxon>
        <taxon>Pseudomonadota</taxon>
        <taxon>Betaproteobacteria</taxon>
        <taxon>Nitrosomonadales</taxon>
        <taxon>Methylophilaceae</taxon>
        <taxon>Methyloradius</taxon>
    </lineage>
</organism>
<sequence length="254" mass="29662">MSELIMSIEIYQKYLEARSTSIFNGKFMEYDWEGFPELVGGEWLIYSQMLTEFSREISNVINDLTNYTFWLDCWDQVLAGVGDDEKMSILHDYVNPLAITALNLPYAIRSRLIFGNAHLSHQANRFIDGEEWKDDLPLDDAIYFSVADKYCSKWFSYTKLKLALEKIDNKEYKEKTDDFRNKYNHRFSRRIELGISGLVNRHVSTTGEVSYSLSAVSPLKLGEIVETLEKQCQHCYKAFNRFQKLIHEQIALAK</sequence>
<keyword evidence="2" id="KW-1185">Reference proteome</keyword>
<evidence type="ECO:0000313" key="2">
    <source>
        <dbReference type="Proteomes" id="UP000826722"/>
    </source>
</evidence>
<name>A0A8D5GC57_9PROT</name>
<dbReference type="Proteomes" id="UP000826722">
    <property type="component" value="Chromosome"/>
</dbReference>
<accession>A0A8D5GC57</accession>
<dbReference type="AlphaFoldDB" id="A0A8D5GC57"/>
<dbReference type="RefSeq" id="WP_221764410.1">
    <property type="nucleotide sequence ID" value="NZ_AP024110.1"/>
</dbReference>
<dbReference type="EMBL" id="AP024110">
    <property type="protein sequence ID" value="BCM23829.1"/>
    <property type="molecule type" value="Genomic_DNA"/>
</dbReference>
<proteinExistence type="predicted"/>